<dbReference type="PANTHER" id="PTHR43102:SF2">
    <property type="entry name" value="GAF DOMAIN-CONTAINING PROTEIN"/>
    <property type="match status" value="1"/>
</dbReference>
<sequence>MLRSIIGDPRSGADAAKQRKTKACASCWQSFNAFHWRYACSLCDRVVCRNCTFKTSWKKRVCFKCVIEDQCRDVHQSVRATGIDLDTARTLDDDSNASSFKRVHHSPATPTTTATTHEEYTYHESYTVTRSRGQSSVDSFIEDGGLRVSAKFGDDDLLRYSSKFSSRSCDAPILDFDWVHPFPKAPRPAGDAARLDCFRHLDIEMHLPLLTPDPLFLKQVLAAMAQVDAQMGSIHFVADDIVYNVACVGYSPVFEVEDTTDREEAAASHGVLQSTPLVVPDISNDARFRAHPLAVEHNASAYVSVPILVSGAALHKECIGTLDLAFHDPLYTLPALSAVQLKGLQAIAATVGAYVERRCKELNHVHESSRGRRHTAPMHSANDPIVEEGPTTTAAITNETLQSLWDKAMETSRVMRSTLSGQCGVPTAHF</sequence>
<evidence type="ECO:0000256" key="1">
    <source>
        <dbReference type="SAM" id="MobiDB-lite"/>
    </source>
</evidence>
<feature type="region of interest" description="Disordered" evidence="1">
    <location>
        <begin position="365"/>
        <end position="388"/>
    </location>
</feature>
<dbReference type="AlphaFoldDB" id="A0A485LCT2"/>
<accession>A0A485LCT2</accession>
<name>A0A485LCT2_9STRA</name>
<dbReference type="InterPro" id="IPR029016">
    <property type="entry name" value="GAF-like_dom_sf"/>
</dbReference>
<evidence type="ECO:0000313" key="5">
    <source>
        <dbReference type="Proteomes" id="UP000332933"/>
    </source>
</evidence>
<proteinExistence type="predicted"/>
<evidence type="ECO:0000259" key="2">
    <source>
        <dbReference type="Pfam" id="PF01590"/>
    </source>
</evidence>
<dbReference type="PANTHER" id="PTHR43102">
    <property type="entry name" value="SLR1143 PROTEIN"/>
    <property type="match status" value="1"/>
</dbReference>
<protein>
    <submittedName>
        <fullName evidence="4">Aste57867_19180 protein</fullName>
    </submittedName>
</protein>
<dbReference type="Gene3D" id="3.30.450.40">
    <property type="match status" value="1"/>
</dbReference>
<dbReference type="Proteomes" id="UP000332933">
    <property type="component" value="Unassembled WGS sequence"/>
</dbReference>
<dbReference type="OrthoDB" id="163492at2759"/>
<dbReference type="InterPro" id="IPR011011">
    <property type="entry name" value="Znf_FYVE_PHD"/>
</dbReference>
<keyword evidence="5" id="KW-1185">Reference proteome</keyword>
<reference evidence="4 5" key="1">
    <citation type="submission" date="2019-03" db="EMBL/GenBank/DDBJ databases">
        <authorList>
            <person name="Gaulin E."/>
            <person name="Dumas B."/>
        </authorList>
    </citation>
    <scope>NUCLEOTIDE SEQUENCE [LARGE SCALE GENOMIC DNA]</scope>
    <source>
        <strain evidence="4">CBS 568.67</strain>
    </source>
</reference>
<dbReference type="EMBL" id="CAADRA010006480">
    <property type="protein sequence ID" value="VFT95902.1"/>
    <property type="molecule type" value="Genomic_DNA"/>
</dbReference>
<gene>
    <name evidence="4" type="primary">Aste57867_19180</name>
    <name evidence="3" type="ORF">As57867_019116</name>
    <name evidence="4" type="ORF">ASTE57867_19180</name>
</gene>
<evidence type="ECO:0000313" key="4">
    <source>
        <dbReference type="EMBL" id="VFT95902.1"/>
    </source>
</evidence>
<feature type="domain" description="GAF" evidence="2">
    <location>
        <begin position="263"/>
        <end position="352"/>
    </location>
</feature>
<reference evidence="3" key="2">
    <citation type="submission" date="2019-06" db="EMBL/GenBank/DDBJ databases">
        <title>Genomics analysis of Aphanomyces spp. identifies a new class of oomycete effector associated with host adaptation.</title>
        <authorList>
            <person name="Gaulin E."/>
        </authorList>
    </citation>
    <scope>NUCLEOTIDE SEQUENCE</scope>
    <source>
        <strain evidence="3">CBS 578.67</strain>
    </source>
</reference>
<dbReference type="EMBL" id="VJMH01006459">
    <property type="protein sequence ID" value="KAF0689354.1"/>
    <property type="molecule type" value="Genomic_DNA"/>
</dbReference>
<dbReference type="SUPFAM" id="SSF57903">
    <property type="entry name" value="FYVE/PHD zinc finger"/>
    <property type="match status" value="1"/>
</dbReference>
<dbReference type="Pfam" id="PF01590">
    <property type="entry name" value="GAF"/>
    <property type="match status" value="1"/>
</dbReference>
<organism evidence="4 5">
    <name type="scientific">Aphanomyces stellatus</name>
    <dbReference type="NCBI Taxonomy" id="120398"/>
    <lineage>
        <taxon>Eukaryota</taxon>
        <taxon>Sar</taxon>
        <taxon>Stramenopiles</taxon>
        <taxon>Oomycota</taxon>
        <taxon>Saprolegniomycetes</taxon>
        <taxon>Saprolegniales</taxon>
        <taxon>Verrucalvaceae</taxon>
        <taxon>Aphanomyces</taxon>
    </lineage>
</organism>
<dbReference type="SUPFAM" id="SSF55781">
    <property type="entry name" value="GAF domain-like"/>
    <property type="match status" value="1"/>
</dbReference>
<dbReference type="InterPro" id="IPR003018">
    <property type="entry name" value="GAF"/>
</dbReference>
<evidence type="ECO:0000313" key="3">
    <source>
        <dbReference type="EMBL" id="KAF0689354.1"/>
    </source>
</evidence>